<organism evidence="2 3">
    <name type="scientific">Thermococcus waiotapuensis</name>
    <dbReference type="NCBI Taxonomy" id="90909"/>
    <lineage>
        <taxon>Archaea</taxon>
        <taxon>Methanobacteriati</taxon>
        <taxon>Methanobacteriota</taxon>
        <taxon>Thermococci</taxon>
        <taxon>Thermococcales</taxon>
        <taxon>Thermococcaceae</taxon>
        <taxon>Thermococcus</taxon>
    </lineage>
</organism>
<evidence type="ECO:0000256" key="1">
    <source>
        <dbReference type="SAM" id="Phobius"/>
    </source>
</evidence>
<dbReference type="AlphaFoldDB" id="A0AAE4NWP0"/>
<dbReference type="Proteomes" id="UP001245683">
    <property type="component" value="Unassembled WGS sequence"/>
</dbReference>
<keyword evidence="1" id="KW-1133">Transmembrane helix</keyword>
<keyword evidence="1" id="KW-0812">Transmembrane</keyword>
<protein>
    <submittedName>
        <fullName evidence="2">Uncharacterized protein</fullName>
    </submittedName>
</protein>
<keyword evidence="3" id="KW-1185">Reference proteome</keyword>
<comment type="caution">
    <text evidence="2">The sequence shown here is derived from an EMBL/GenBank/DDBJ whole genome shotgun (WGS) entry which is preliminary data.</text>
</comment>
<proteinExistence type="predicted"/>
<reference evidence="2 3" key="1">
    <citation type="submission" date="2023-08" db="EMBL/GenBank/DDBJ databases">
        <title>Draft genome sequence of Thermococcus waiotapuensis WT1T, a thermophilic sulphur-dependent archaeon from order Thermococcales.</title>
        <authorList>
            <person name="Manners S.H."/>
            <person name="Carere C.R."/>
            <person name="Dhami M.K."/>
            <person name="Dobson R.C.J."/>
            <person name="Stott M.B."/>
        </authorList>
    </citation>
    <scope>NUCLEOTIDE SEQUENCE [LARGE SCALE GENOMIC DNA]</scope>
    <source>
        <strain evidence="2 3">WT1</strain>
    </source>
</reference>
<feature type="transmembrane region" description="Helical" evidence="1">
    <location>
        <begin position="52"/>
        <end position="70"/>
    </location>
</feature>
<name>A0AAE4NWP0_9EURY</name>
<evidence type="ECO:0000313" key="3">
    <source>
        <dbReference type="Proteomes" id="UP001245683"/>
    </source>
</evidence>
<dbReference type="EMBL" id="JAVDZE010000006">
    <property type="protein sequence ID" value="MDV3104696.1"/>
    <property type="molecule type" value="Genomic_DNA"/>
</dbReference>
<sequence length="103" mass="11380">MKKVESLTFIVTLICLRVIYTLDDITLLWLFLALALQLGYVMIALKNVKTTKAFLAGLFVFAAFSTITSGSYLPTVTITAPAILLVLYGFEAIRGDKRCLEKA</sequence>
<dbReference type="RefSeq" id="WP_315343225.1">
    <property type="nucleotide sequence ID" value="NZ_JAVDZE010000006.1"/>
</dbReference>
<accession>A0AAE4NWP0</accession>
<feature type="transmembrane region" description="Helical" evidence="1">
    <location>
        <begin position="27"/>
        <end position="45"/>
    </location>
</feature>
<keyword evidence="1" id="KW-0472">Membrane</keyword>
<gene>
    <name evidence="2" type="ORF">RBI02_09155</name>
</gene>
<evidence type="ECO:0000313" key="2">
    <source>
        <dbReference type="EMBL" id="MDV3104696.1"/>
    </source>
</evidence>